<dbReference type="KEGG" id="gtr:GLOTRDRAFT_125103"/>
<proteinExistence type="predicted"/>
<dbReference type="HOGENOM" id="CLU_915430_0_0_1"/>
<keyword evidence="2" id="KW-1185">Reference proteome</keyword>
<dbReference type="Proteomes" id="UP000030669">
    <property type="component" value="Unassembled WGS sequence"/>
</dbReference>
<reference evidence="1" key="1">
    <citation type="journal article" date="2012" name="Science">
        <title>The Paleozoic origin of enzymatic lignin decomposition reconstructed from 31 fungal genomes.</title>
        <authorList>
            <person name="Floudas D."/>
            <person name="Binder M."/>
            <person name="Riley R."/>
            <person name="Barry K."/>
            <person name="Blanchette R.A."/>
            <person name="Henrissat B."/>
            <person name="Martinez A.T."/>
            <person name="Otillar R."/>
            <person name="Spatafora J.W."/>
            <person name="Yadav J.S."/>
            <person name="Aerts A."/>
            <person name="Benoit I."/>
            <person name="Boyd A."/>
            <person name="Carlson A."/>
            <person name="Copeland A."/>
            <person name="Coutinho P.M."/>
            <person name="de Vries R.P."/>
            <person name="Ferreira P."/>
            <person name="Findley K."/>
            <person name="Foster B."/>
            <person name="Gaskell J."/>
            <person name="Glotzer D."/>
            <person name="Gorecki P."/>
            <person name="Heitman J."/>
            <person name="Hesse C."/>
            <person name="Hori C."/>
            <person name="Igarashi K."/>
            <person name="Jurgens J.A."/>
            <person name="Kallen N."/>
            <person name="Kersten P."/>
            <person name="Kohler A."/>
            <person name="Kuees U."/>
            <person name="Kumar T.K.A."/>
            <person name="Kuo A."/>
            <person name="LaButti K."/>
            <person name="Larrondo L.F."/>
            <person name="Lindquist E."/>
            <person name="Ling A."/>
            <person name="Lombard V."/>
            <person name="Lucas S."/>
            <person name="Lundell T."/>
            <person name="Martin R."/>
            <person name="McLaughlin D.J."/>
            <person name="Morgenstern I."/>
            <person name="Morin E."/>
            <person name="Murat C."/>
            <person name="Nagy L.G."/>
            <person name="Nolan M."/>
            <person name="Ohm R.A."/>
            <person name="Patyshakuliyeva A."/>
            <person name="Rokas A."/>
            <person name="Ruiz-Duenas F.J."/>
            <person name="Sabat G."/>
            <person name="Salamov A."/>
            <person name="Samejima M."/>
            <person name="Schmutz J."/>
            <person name="Slot J.C."/>
            <person name="St John F."/>
            <person name="Stenlid J."/>
            <person name="Sun H."/>
            <person name="Sun S."/>
            <person name="Syed K."/>
            <person name="Tsang A."/>
            <person name="Wiebenga A."/>
            <person name="Young D."/>
            <person name="Pisabarro A."/>
            <person name="Eastwood D.C."/>
            <person name="Martin F."/>
            <person name="Cullen D."/>
            <person name="Grigoriev I.V."/>
            <person name="Hibbett D.S."/>
        </authorList>
    </citation>
    <scope>NUCLEOTIDE SEQUENCE [LARGE SCALE GENOMIC DNA]</scope>
    <source>
        <strain evidence="1">ATCC 11539</strain>
    </source>
</reference>
<dbReference type="RefSeq" id="XP_007861936.1">
    <property type="nucleotide sequence ID" value="XM_007863745.1"/>
</dbReference>
<dbReference type="EMBL" id="KB469297">
    <property type="protein sequence ID" value="EPQ58774.1"/>
    <property type="molecule type" value="Genomic_DNA"/>
</dbReference>
<accession>S7RZA5</accession>
<dbReference type="GeneID" id="19301198"/>
<name>S7RZA5_GLOTA</name>
<organism evidence="1 2">
    <name type="scientific">Gloeophyllum trabeum (strain ATCC 11539 / FP-39264 / Madison 617)</name>
    <name type="common">Brown rot fungus</name>
    <dbReference type="NCBI Taxonomy" id="670483"/>
    <lineage>
        <taxon>Eukaryota</taxon>
        <taxon>Fungi</taxon>
        <taxon>Dikarya</taxon>
        <taxon>Basidiomycota</taxon>
        <taxon>Agaricomycotina</taxon>
        <taxon>Agaricomycetes</taxon>
        <taxon>Gloeophyllales</taxon>
        <taxon>Gloeophyllaceae</taxon>
        <taxon>Gloeophyllum</taxon>
    </lineage>
</organism>
<evidence type="ECO:0000313" key="2">
    <source>
        <dbReference type="Proteomes" id="UP000030669"/>
    </source>
</evidence>
<sequence>MLNDLPVEVIQQVFETAINGKQSISFRPALQQASVAARASTRHIFLVVADDNETHVEAAVTIILLASSALETFTCVMQTKSMRLYTSLLGTHFPRLRTLTFCCHNGTSVYCDPTFLPDCGITFPQLQYLHLAYTSPDLFACTHGLACDFTTRAGPHLQCLWISGGTYILEPYDSYPHGGQAVPNELQAIADATREREGAVKLILLPNKRSLESQNTNAGNGWDALWLVDKGGTPWLEQNWLAARADELDPVRMAGRCTGGAPHHHLALLIQLPALWFLCQLANYKFRTNYIYIIVFPLIFQNPP</sequence>
<gene>
    <name evidence="1" type="ORF">GLOTRDRAFT_125103</name>
</gene>
<dbReference type="AlphaFoldDB" id="S7RZA5"/>
<protein>
    <submittedName>
        <fullName evidence="1">Uncharacterized protein</fullName>
    </submittedName>
</protein>
<evidence type="ECO:0000313" key="1">
    <source>
        <dbReference type="EMBL" id="EPQ58774.1"/>
    </source>
</evidence>